<dbReference type="InterPro" id="IPR027417">
    <property type="entry name" value="P-loop_NTPase"/>
</dbReference>
<gene>
    <name evidence="1" type="ORF">GCM10011487_17950</name>
</gene>
<dbReference type="AlphaFoldDB" id="A0A829Y9S8"/>
<comment type="caution">
    <text evidence="1">The sequence shown here is derived from an EMBL/GenBank/DDBJ whole genome shotgun (WGS) entry which is preliminary data.</text>
</comment>
<dbReference type="InterPro" id="IPR052736">
    <property type="entry name" value="Stf3_sulfotransferase"/>
</dbReference>
<proteinExistence type="predicted"/>
<evidence type="ECO:0000313" key="2">
    <source>
        <dbReference type="Proteomes" id="UP000445000"/>
    </source>
</evidence>
<dbReference type="SUPFAM" id="SSF52540">
    <property type="entry name" value="P-loop containing nucleoside triphosphate hydrolases"/>
    <property type="match status" value="1"/>
</dbReference>
<dbReference type="Gene3D" id="3.40.50.300">
    <property type="entry name" value="P-loop containing nucleotide triphosphate hydrolases"/>
    <property type="match status" value="1"/>
</dbReference>
<protein>
    <submittedName>
        <fullName evidence="1">Putative sulfotransferase</fullName>
    </submittedName>
</protein>
<evidence type="ECO:0000313" key="1">
    <source>
        <dbReference type="EMBL" id="GFE79795.1"/>
    </source>
</evidence>
<dbReference type="RefSeq" id="WP_161811555.1">
    <property type="nucleotide sequence ID" value="NZ_BLJN01000002.1"/>
</dbReference>
<dbReference type="GO" id="GO:0016740">
    <property type="term" value="F:transferase activity"/>
    <property type="evidence" value="ECO:0007669"/>
    <property type="project" value="UniProtKB-KW"/>
</dbReference>
<organism evidence="1 2">
    <name type="scientific">Steroidobacter agaridevorans</name>
    <dbReference type="NCBI Taxonomy" id="2695856"/>
    <lineage>
        <taxon>Bacteria</taxon>
        <taxon>Pseudomonadati</taxon>
        <taxon>Pseudomonadota</taxon>
        <taxon>Gammaproteobacteria</taxon>
        <taxon>Steroidobacterales</taxon>
        <taxon>Steroidobacteraceae</taxon>
        <taxon>Steroidobacter</taxon>
    </lineage>
</organism>
<keyword evidence="1" id="KW-0808">Transferase</keyword>
<dbReference type="PANTHER" id="PTHR36451:SF1">
    <property type="entry name" value="OMEGA-HYDROXY-BETA-DIHYDROMENAQUINONE-9 SULFOTRANSFERASE STF3"/>
    <property type="match status" value="1"/>
</dbReference>
<dbReference type="EMBL" id="BLJN01000002">
    <property type="protein sequence ID" value="GFE79795.1"/>
    <property type="molecule type" value="Genomic_DNA"/>
</dbReference>
<dbReference type="PANTHER" id="PTHR36451">
    <property type="entry name" value="PAPS-DEPENDENT SULFOTRANSFERASE STF3"/>
    <property type="match status" value="1"/>
</dbReference>
<name>A0A829Y9S8_9GAMM</name>
<dbReference type="Proteomes" id="UP000445000">
    <property type="component" value="Unassembled WGS sequence"/>
</dbReference>
<keyword evidence="2" id="KW-1185">Reference proteome</keyword>
<reference evidence="2" key="1">
    <citation type="submission" date="2020-01" db="EMBL/GenBank/DDBJ databases">
        <title>'Steroidobacter agaridevorans' sp. nov., agar-degrading bacteria isolated from rhizosphere soils.</title>
        <authorList>
            <person name="Ikenaga M."/>
            <person name="Kataoka M."/>
            <person name="Murouchi A."/>
            <person name="Katsuragi S."/>
            <person name="Sakai M."/>
        </authorList>
    </citation>
    <scope>NUCLEOTIDE SEQUENCE [LARGE SCALE GENOMIC DNA]</scope>
    <source>
        <strain evidence="2">YU21-B</strain>
    </source>
</reference>
<sequence>MGDYEELLDAARAETDLEDFGADDFLEGLQILVRALRTEAQLNALGEAVLRQRIVGHLKQRLQVEDWYRRHPEIETVVIRAPLIGLGLPRTGSSALSCLLAEDPNARSLLTWEASEPCPPPATVVGPDPRIERARELSRRSNLKSHTPTSATGPIECQDLMALDFKAHIFQAFAQIPSYSQWLLAADLTSTYLYERRVLKLLQWKFPEKPWRLKAPTHILYLDSLVRAFPDARFVMTHRDPAEVVLSVANVYADIVGKFTDALDKPYLGQLNVKQWSVGMKRALAFRESGADSKFFDIDFRVMQRDPLGEVRALYEWLGAPVTDEFESGMTRWWKHNAETREPSTSVDPAEFGLSVEHIRPLFAEYTARAARWTSKESTRHVH</sequence>
<dbReference type="Pfam" id="PF13469">
    <property type="entry name" value="Sulfotransfer_3"/>
    <property type="match status" value="1"/>
</dbReference>
<accession>A0A829Y9S8</accession>